<keyword evidence="2" id="KW-0805">Transcription regulation</keyword>
<dbReference type="EMBL" id="BKCP01010848">
    <property type="protein sequence ID" value="GER54011.1"/>
    <property type="molecule type" value="Genomic_DNA"/>
</dbReference>
<dbReference type="GO" id="GO:0046983">
    <property type="term" value="F:protein dimerization activity"/>
    <property type="evidence" value="ECO:0007669"/>
    <property type="project" value="InterPro"/>
</dbReference>
<dbReference type="Pfam" id="PF00248">
    <property type="entry name" value="Aldo_ket_red"/>
    <property type="match status" value="1"/>
</dbReference>
<evidence type="ECO:0000256" key="2">
    <source>
        <dbReference type="ARBA" id="ARBA00023015"/>
    </source>
</evidence>
<dbReference type="PROSITE" id="PS50888">
    <property type="entry name" value="BHLH"/>
    <property type="match status" value="1"/>
</dbReference>
<feature type="domain" description="BHLH" evidence="6">
    <location>
        <begin position="363"/>
        <end position="412"/>
    </location>
</feature>
<keyword evidence="3" id="KW-0804">Transcription</keyword>
<feature type="region of interest" description="Disordered" evidence="5">
    <location>
        <begin position="332"/>
        <end position="371"/>
    </location>
</feature>
<evidence type="ECO:0000313" key="8">
    <source>
        <dbReference type="Proteomes" id="UP000325081"/>
    </source>
</evidence>
<accession>A0A5A7RCD9</accession>
<organism evidence="7 8">
    <name type="scientific">Striga asiatica</name>
    <name type="common">Asiatic witchweed</name>
    <name type="synonym">Buchnera asiatica</name>
    <dbReference type="NCBI Taxonomy" id="4170"/>
    <lineage>
        <taxon>Eukaryota</taxon>
        <taxon>Viridiplantae</taxon>
        <taxon>Streptophyta</taxon>
        <taxon>Embryophyta</taxon>
        <taxon>Tracheophyta</taxon>
        <taxon>Spermatophyta</taxon>
        <taxon>Magnoliopsida</taxon>
        <taxon>eudicotyledons</taxon>
        <taxon>Gunneridae</taxon>
        <taxon>Pentapetalae</taxon>
        <taxon>asterids</taxon>
        <taxon>lamiids</taxon>
        <taxon>Lamiales</taxon>
        <taxon>Orobanchaceae</taxon>
        <taxon>Buchnereae</taxon>
        <taxon>Striga</taxon>
    </lineage>
</organism>
<dbReference type="GO" id="GO:0010017">
    <property type="term" value="P:red or far-red light signaling pathway"/>
    <property type="evidence" value="ECO:0007669"/>
    <property type="project" value="UniProtKB-ARBA"/>
</dbReference>
<comment type="subcellular location">
    <subcellularLocation>
        <location evidence="1">Nucleus</location>
    </subcellularLocation>
</comment>
<dbReference type="PANTHER" id="PTHR46807:SF7">
    <property type="entry name" value="BHLH DOMAIN-CONTAINING PROTEIN"/>
    <property type="match status" value="1"/>
</dbReference>
<evidence type="ECO:0000256" key="3">
    <source>
        <dbReference type="ARBA" id="ARBA00023163"/>
    </source>
</evidence>
<dbReference type="InterPro" id="IPR011598">
    <property type="entry name" value="bHLH_dom"/>
</dbReference>
<keyword evidence="4" id="KW-0539">Nucleus</keyword>
<dbReference type="InterPro" id="IPR044273">
    <property type="entry name" value="PIF3-like"/>
</dbReference>
<dbReference type="SUPFAM" id="SSF51430">
    <property type="entry name" value="NAD(P)-linked oxidoreductase"/>
    <property type="match status" value="1"/>
</dbReference>
<evidence type="ECO:0000256" key="4">
    <source>
        <dbReference type="ARBA" id="ARBA00023242"/>
    </source>
</evidence>
<dbReference type="Pfam" id="PF00010">
    <property type="entry name" value="HLH"/>
    <property type="match status" value="1"/>
</dbReference>
<dbReference type="SMART" id="SM00353">
    <property type="entry name" value="HLH"/>
    <property type="match status" value="1"/>
</dbReference>
<comment type="caution">
    <text evidence="7">The sequence shown here is derived from an EMBL/GenBank/DDBJ whole genome shotgun (WGS) entry which is preliminary data.</text>
</comment>
<evidence type="ECO:0000256" key="1">
    <source>
        <dbReference type="ARBA" id="ARBA00004123"/>
    </source>
</evidence>
<dbReference type="InterPro" id="IPR036638">
    <property type="entry name" value="HLH_DNA-bd_sf"/>
</dbReference>
<evidence type="ECO:0000259" key="6">
    <source>
        <dbReference type="PROSITE" id="PS50888"/>
    </source>
</evidence>
<dbReference type="InterPro" id="IPR047265">
    <property type="entry name" value="PIF1-like_bHLH"/>
</dbReference>
<feature type="compositionally biased region" description="Basic and acidic residues" evidence="5">
    <location>
        <begin position="336"/>
        <end position="345"/>
    </location>
</feature>
<dbReference type="InterPro" id="IPR036812">
    <property type="entry name" value="NAD(P)_OxRdtase_dom_sf"/>
</dbReference>
<dbReference type="Gene3D" id="3.20.20.100">
    <property type="entry name" value="NADP-dependent oxidoreductase domain"/>
    <property type="match status" value="1"/>
</dbReference>
<dbReference type="InterPro" id="IPR023210">
    <property type="entry name" value="NADP_OxRdtase_dom"/>
</dbReference>
<name>A0A5A7RCD9_STRAF</name>
<evidence type="ECO:0000313" key="7">
    <source>
        <dbReference type="EMBL" id="GER54011.1"/>
    </source>
</evidence>
<protein>
    <submittedName>
        <fullName evidence="7">Transcription factor PIF3</fullName>
    </submittedName>
</protein>
<dbReference type="GO" id="GO:0003700">
    <property type="term" value="F:DNA-binding transcription factor activity"/>
    <property type="evidence" value="ECO:0007669"/>
    <property type="project" value="InterPro"/>
</dbReference>
<dbReference type="FunFam" id="4.10.280.10:FF:000004">
    <property type="entry name" value="Basic helix-loop-helix transcription factor"/>
    <property type="match status" value="1"/>
</dbReference>
<sequence length="538" mass="59844">MVKSPTTNRTRIIRSPCLLTSTTPSLRLLSIKMPTPFLLDEAPVNQSLKPVSSTSFAFCPFHFVSWTHRILTCLLVAASTSSRSLPVRDPTFQLPIRTLVGLTSFFALRTRRERCEDPCSFSTTPGRRCSAPLRKCAQLKKRGIPLASNQVNYSLIYRLPEENDVKSACDELGISLIAYSPLAQASYPKSLPLIPPIQTGPWQNLIYHNVSTPVMSTPTFDQNLESANINKVKFPAEKHSTGWVDRAPVNECSVKTVNSSHCASNQVTNDVDMSWASSSRGLGGKTHFAGPEGKYGENVGPQCETDKEKLTSCSGGCGCNFRNKSNETNCLKRKRQDVEESECRSDSQLQEISRPRKHTRRSSVAEVHNLSERRRRDRINERMRALQELIPHSNKSDKASMLDEAIEYMKSLQWQLQLLWMGSGMAQMMLPGMQHYMSRFGMGVGPPVHPTAISNLVNLSRMPLVDQAMNVTSGTNQAAVSYQNQMPNSSFVEPYGNYMGFCSLANAPQPTNVFDFGFHSTQENQLPTPPNNGNASIE</sequence>
<dbReference type="OrthoDB" id="690068at2759"/>
<dbReference type="PANTHER" id="PTHR46807">
    <property type="entry name" value="TRANSCRIPTION FACTOR PIF3"/>
    <property type="match status" value="1"/>
</dbReference>
<gene>
    <name evidence="7" type="ORF">STAS_31556</name>
</gene>
<dbReference type="CDD" id="cd11445">
    <property type="entry name" value="bHLH_AtPIF_like"/>
    <property type="match status" value="1"/>
</dbReference>
<dbReference type="Proteomes" id="UP000325081">
    <property type="component" value="Unassembled WGS sequence"/>
</dbReference>
<dbReference type="GO" id="GO:0005634">
    <property type="term" value="C:nucleus"/>
    <property type="evidence" value="ECO:0007669"/>
    <property type="project" value="UniProtKB-SubCell"/>
</dbReference>
<reference evidence="8" key="1">
    <citation type="journal article" date="2019" name="Curr. Biol.">
        <title>Genome Sequence of Striga asiatica Provides Insight into the Evolution of Plant Parasitism.</title>
        <authorList>
            <person name="Yoshida S."/>
            <person name="Kim S."/>
            <person name="Wafula E.K."/>
            <person name="Tanskanen J."/>
            <person name="Kim Y.M."/>
            <person name="Honaas L."/>
            <person name="Yang Z."/>
            <person name="Spallek T."/>
            <person name="Conn C.E."/>
            <person name="Ichihashi Y."/>
            <person name="Cheong K."/>
            <person name="Cui S."/>
            <person name="Der J.P."/>
            <person name="Gundlach H."/>
            <person name="Jiao Y."/>
            <person name="Hori C."/>
            <person name="Ishida J.K."/>
            <person name="Kasahara H."/>
            <person name="Kiba T."/>
            <person name="Kim M.S."/>
            <person name="Koo N."/>
            <person name="Laohavisit A."/>
            <person name="Lee Y.H."/>
            <person name="Lumba S."/>
            <person name="McCourt P."/>
            <person name="Mortimer J.C."/>
            <person name="Mutuku J.M."/>
            <person name="Nomura T."/>
            <person name="Sasaki-Sekimoto Y."/>
            <person name="Seto Y."/>
            <person name="Wang Y."/>
            <person name="Wakatake T."/>
            <person name="Sakakibara H."/>
            <person name="Demura T."/>
            <person name="Yamaguchi S."/>
            <person name="Yoneyama K."/>
            <person name="Manabe R.I."/>
            <person name="Nelson D.C."/>
            <person name="Schulman A.H."/>
            <person name="Timko M.P."/>
            <person name="dePamphilis C.W."/>
            <person name="Choi D."/>
            <person name="Shirasu K."/>
        </authorList>
    </citation>
    <scope>NUCLEOTIDE SEQUENCE [LARGE SCALE GENOMIC DNA]</scope>
    <source>
        <strain evidence="8">cv. UVA1</strain>
    </source>
</reference>
<proteinExistence type="predicted"/>
<evidence type="ECO:0000256" key="5">
    <source>
        <dbReference type="SAM" id="MobiDB-lite"/>
    </source>
</evidence>
<dbReference type="SUPFAM" id="SSF47459">
    <property type="entry name" value="HLH, helix-loop-helix DNA-binding domain"/>
    <property type="match status" value="1"/>
</dbReference>
<dbReference type="Gene3D" id="4.10.280.10">
    <property type="entry name" value="Helix-loop-helix DNA-binding domain"/>
    <property type="match status" value="1"/>
</dbReference>
<keyword evidence="8" id="KW-1185">Reference proteome</keyword>
<dbReference type="AlphaFoldDB" id="A0A5A7RCD9"/>